<protein>
    <submittedName>
        <fullName evidence="1">Uncharacterized protein</fullName>
    </submittedName>
</protein>
<organism evidence="1 2">
    <name type="scientific">Xenorhabdus bovienii str. puntauvense</name>
    <dbReference type="NCBI Taxonomy" id="1398201"/>
    <lineage>
        <taxon>Bacteria</taxon>
        <taxon>Pseudomonadati</taxon>
        <taxon>Pseudomonadota</taxon>
        <taxon>Gammaproteobacteria</taxon>
        <taxon>Enterobacterales</taxon>
        <taxon>Morganellaceae</taxon>
        <taxon>Xenorhabdus</taxon>
    </lineage>
</organism>
<dbReference type="Proteomes" id="UP000028511">
    <property type="component" value="Unassembled WGS sequence"/>
</dbReference>
<dbReference type="EMBL" id="CBSW010000136">
    <property type="protein sequence ID" value="CDG96701.1"/>
    <property type="molecule type" value="Genomic_DNA"/>
</dbReference>
<evidence type="ECO:0000313" key="1">
    <source>
        <dbReference type="EMBL" id="CDG96701.1"/>
    </source>
</evidence>
<accession>A0A077N3F0</accession>
<comment type="caution">
    <text evidence="1">The sequence shown here is derived from an EMBL/GenBank/DDBJ whole genome shotgun (WGS) entry which is preliminary data.</text>
</comment>
<proteinExistence type="predicted"/>
<gene>
    <name evidence="1" type="ORF">XBP1_2200012</name>
</gene>
<dbReference type="HOGENOM" id="CLU_2605241_0_0_6"/>
<name>A0A077N3F0_XENBV</name>
<reference evidence="1" key="1">
    <citation type="submission" date="2013-07" db="EMBL/GenBank/DDBJ databases">
        <title>Sub-species coevolution in mutualistic symbiosis.</title>
        <authorList>
            <person name="Murfin K."/>
            <person name="Klassen J."/>
            <person name="Lee M."/>
            <person name="Forst S."/>
            <person name="Stock P."/>
            <person name="Goodrich-Blair H."/>
        </authorList>
    </citation>
    <scope>NUCLEOTIDE SEQUENCE [LARGE SCALE GENOMIC DNA]</scope>
    <source>
        <strain evidence="1">Puntauvense</strain>
    </source>
</reference>
<evidence type="ECO:0000313" key="2">
    <source>
        <dbReference type="Proteomes" id="UP000028511"/>
    </source>
</evidence>
<sequence>MHPPLKCSKQFFNARFRSKDCNQNFINRQPLTRKKSIRVMQMTNFYHIYKINKEFVGSKLRAEIWEQGLATGSPTLFIFQVGK</sequence>
<dbReference type="AlphaFoldDB" id="A0A077N3F0"/>